<keyword evidence="2" id="KW-1185">Reference proteome</keyword>
<dbReference type="EMBL" id="CP045351">
    <property type="protein sequence ID" value="QFT28226.1"/>
    <property type="molecule type" value="Genomic_DNA"/>
</dbReference>
<dbReference type="Proteomes" id="UP000326936">
    <property type="component" value="Plasmid pTHAF100_a"/>
</dbReference>
<accession>A0A5P9CPV4</accession>
<dbReference type="OrthoDB" id="6316113at2"/>
<evidence type="ECO:0008006" key="3">
    <source>
        <dbReference type="Google" id="ProtNLM"/>
    </source>
</evidence>
<proteinExistence type="predicted"/>
<name>A0A5P9CPV4_9VIBR</name>
<dbReference type="RefSeq" id="WP_152432259.1">
    <property type="nucleotide sequence ID" value="NZ_CBCSDK010000013.1"/>
</dbReference>
<evidence type="ECO:0000313" key="2">
    <source>
        <dbReference type="Proteomes" id="UP000326936"/>
    </source>
</evidence>
<protein>
    <recommendedName>
        <fullName evidence="3">Chromosome partitioning protein ParA</fullName>
    </recommendedName>
</protein>
<keyword evidence="1" id="KW-0614">Plasmid</keyword>
<geneLocation type="plasmid" evidence="2">
    <name>pthaf100_a</name>
</geneLocation>
<evidence type="ECO:0000313" key="1">
    <source>
        <dbReference type="EMBL" id="QFT28226.1"/>
    </source>
</evidence>
<dbReference type="KEGG" id="vaq:FIV01_17685"/>
<sequence length="312" mass="35832">MNYRAILFVLAVVASIYLWPQEERLVDSTGDKPSQEVGKTSQRVAKPLASHESKLVIAPVKKMEIDRSRAQLNQSQGRELVNAIEQFWSDCLGKGDCLSQLAALKSKLSNSRYQLLANYNHFNNEWQSVWQESELNHFALLSDKVAEFKRIATMVWGEHATLVFADEFALYDFSLEQDSLSESLAADFLNAYQALLIKWREKEAVLTLETDSEKYEKGVSLIPSSYPPDKVREIKSQLARQYLTEKEIASIASREQQVVQQNAHIGQYQDKLAVLHQSLETQRQSTSLSDSEWQTYVEKSVSKFRRDYFSYQ</sequence>
<dbReference type="AlphaFoldDB" id="A0A5P9CPV4"/>
<organism evidence="1 2">
    <name type="scientific">Vibrio aquimaris</name>
    <dbReference type="NCBI Taxonomy" id="2587862"/>
    <lineage>
        <taxon>Bacteria</taxon>
        <taxon>Pseudomonadati</taxon>
        <taxon>Pseudomonadota</taxon>
        <taxon>Gammaproteobacteria</taxon>
        <taxon>Vibrionales</taxon>
        <taxon>Vibrionaceae</taxon>
        <taxon>Vibrio</taxon>
    </lineage>
</organism>
<reference evidence="1 2" key="1">
    <citation type="submission" date="2019-10" db="EMBL/GenBank/DDBJ databases">
        <title>Complete genome sequence of Vibrio sp. strain THAF100, isolated from non-filtered water from the water column of tank 6 of a marine aquarium containing stony-coral fragments. Water maintained at 26 degree C.</title>
        <authorList>
            <person name="Ruckert C."/>
            <person name="Franco A."/>
            <person name="Kalinowski J."/>
            <person name="Glaeser S."/>
        </authorList>
    </citation>
    <scope>NUCLEOTIDE SEQUENCE [LARGE SCALE GENOMIC DNA]</scope>
    <source>
        <strain evidence="1 2">THAF100</strain>
        <plasmid evidence="2">pthaf100_a</plasmid>
    </source>
</reference>
<gene>
    <name evidence="1" type="ORF">FIV01_17685</name>
</gene>